<evidence type="ECO:0000313" key="6">
    <source>
        <dbReference type="EMBL" id="OZI80627.1"/>
    </source>
</evidence>
<evidence type="ECO:0000256" key="3">
    <source>
        <dbReference type="ARBA" id="ARBA00023163"/>
    </source>
</evidence>
<proteinExistence type="predicted"/>
<dbReference type="PANTHER" id="PTHR44688">
    <property type="entry name" value="DNA-BINDING TRANSCRIPTIONAL ACTIVATOR DEVR_DOSR"/>
    <property type="match status" value="1"/>
</dbReference>
<comment type="caution">
    <text evidence="6">The sequence shown here is derived from an EMBL/GenBank/DDBJ whole genome shotgun (WGS) entry which is preliminary data.</text>
</comment>
<keyword evidence="2" id="KW-0238">DNA-binding</keyword>
<feature type="domain" description="HTH luxR-type" evidence="5">
    <location>
        <begin position="34"/>
        <end position="99"/>
    </location>
</feature>
<evidence type="ECO:0000256" key="4">
    <source>
        <dbReference type="SAM" id="MobiDB-lite"/>
    </source>
</evidence>
<protein>
    <submittedName>
        <fullName evidence="6">Helix-turn-helix transcriptional regulator</fullName>
    </submittedName>
</protein>
<dbReference type="Proteomes" id="UP000216524">
    <property type="component" value="Unassembled WGS sequence"/>
</dbReference>
<name>A0ABX4FJX6_9BORD</name>
<dbReference type="SMART" id="SM00421">
    <property type="entry name" value="HTH_LUXR"/>
    <property type="match status" value="1"/>
</dbReference>
<evidence type="ECO:0000313" key="7">
    <source>
        <dbReference type="Proteomes" id="UP000216524"/>
    </source>
</evidence>
<keyword evidence="7" id="KW-1185">Reference proteome</keyword>
<evidence type="ECO:0000256" key="2">
    <source>
        <dbReference type="ARBA" id="ARBA00023125"/>
    </source>
</evidence>
<dbReference type="Gene3D" id="1.10.10.10">
    <property type="entry name" value="Winged helix-like DNA-binding domain superfamily/Winged helix DNA-binding domain"/>
    <property type="match status" value="1"/>
</dbReference>
<dbReference type="InterPro" id="IPR000792">
    <property type="entry name" value="Tscrpt_reg_LuxR_C"/>
</dbReference>
<sequence>MLPMPGNASSAPSAQPVASFCHPIAPPVRGRAGARPPPTALTARERQVAAYLAAGKANKVIAIDLGISRRTAEAHRARIFRKLGVRNAFELACRMCPHRRAATPVAGQGAAPARES</sequence>
<dbReference type="PROSITE" id="PS50043">
    <property type="entry name" value="HTH_LUXR_2"/>
    <property type="match status" value="1"/>
</dbReference>
<dbReference type="CDD" id="cd06170">
    <property type="entry name" value="LuxR_C_like"/>
    <property type="match status" value="1"/>
</dbReference>
<dbReference type="EMBL" id="NEVV01000001">
    <property type="protein sequence ID" value="OZI80627.1"/>
    <property type="molecule type" value="Genomic_DNA"/>
</dbReference>
<keyword evidence="3" id="KW-0804">Transcription</keyword>
<accession>A0ABX4FJX6</accession>
<keyword evidence="1" id="KW-0805">Transcription regulation</keyword>
<dbReference type="SUPFAM" id="SSF46894">
    <property type="entry name" value="C-terminal effector domain of the bipartite response regulators"/>
    <property type="match status" value="1"/>
</dbReference>
<reference evidence="6 7" key="1">
    <citation type="submission" date="2017-05" db="EMBL/GenBank/DDBJ databases">
        <title>Complete and WGS of Bordetella genogroups.</title>
        <authorList>
            <person name="Spilker T."/>
            <person name="Lipuma J."/>
        </authorList>
    </citation>
    <scope>NUCLEOTIDE SEQUENCE [LARGE SCALE GENOMIC DNA]</scope>
    <source>
        <strain evidence="6 7">AU3139</strain>
    </source>
</reference>
<evidence type="ECO:0000256" key="1">
    <source>
        <dbReference type="ARBA" id="ARBA00023015"/>
    </source>
</evidence>
<dbReference type="InterPro" id="IPR036388">
    <property type="entry name" value="WH-like_DNA-bd_sf"/>
</dbReference>
<evidence type="ECO:0000259" key="5">
    <source>
        <dbReference type="PROSITE" id="PS50043"/>
    </source>
</evidence>
<feature type="region of interest" description="Disordered" evidence="4">
    <location>
        <begin position="1"/>
        <end position="40"/>
    </location>
</feature>
<dbReference type="InterPro" id="IPR016032">
    <property type="entry name" value="Sig_transdc_resp-reg_C-effctor"/>
</dbReference>
<feature type="compositionally biased region" description="Low complexity" evidence="4">
    <location>
        <begin position="8"/>
        <end position="19"/>
    </location>
</feature>
<dbReference type="PRINTS" id="PR00038">
    <property type="entry name" value="HTHLUXR"/>
</dbReference>
<gene>
    <name evidence="6" type="ORF">CAL23_02520</name>
</gene>
<dbReference type="Pfam" id="PF00196">
    <property type="entry name" value="GerE"/>
    <property type="match status" value="1"/>
</dbReference>
<dbReference type="PANTHER" id="PTHR44688:SF16">
    <property type="entry name" value="DNA-BINDING TRANSCRIPTIONAL ACTIVATOR DEVR_DOSR"/>
    <property type="match status" value="1"/>
</dbReference>
<organism evidence="6 7">
    <name type="scientific">Bordetella genomosp. 6</name>
    <dbReference type="NCBI Taxonomy" id="463024"/>
    <lineage>
        <taxon>Bacteria</taxon>
        <taxon>Pseudomonadati</taxon>
        <taxon>Pseudomonadota</taxon>
        <taxon>Betaproteobacteria</taxon>
        <taxon>Burkholderiales</taxon>
        <taxon>Alcaligenaceae</taxon>
        <taxon>Bordetella</taxon>
    </lineage>
</organism>